<evidence type="ECO:0000256" key="1">
    <source>
        <dbReference type="SAM" id="MobiDB-lite"/>
    </source>
</evidence>
<dbReference type="Proteomes" id="UP001066276">
    <property type="component" value="Chromosome 3_2"/>
</dbReference>
<feature type="region of interest" description="Disordered" evidence="1">
    <location>
        <begin position="1272"/>
        <end position="1306"/>
    </location>
</feature>
<dbReference type="PANTHER" id="PTHR28422">
    <property type="entry name" value="SIMILAR TO HUMAN CHROMOSOME 15 OPEN READING FRAME 39"/>
    <property type="match status" value="1"/>
</dbReference>
<proteinExistence type="predicted"/>
<feature type="region of interest" description="Disordered" evidence="1">
    <location>
        <begin position="1022"/>
        <end position="1042"/>
    </location>
</feature>
<reference evidence="2" key="1">
    <citation type="journal article" date="2022" name="bioRxiv">
        <title>Sequencing and chromosome-scale assembly of the giantPleurodeles waltlgenome.</title>
        <authorList>
            <person name="Brown T."/>
            <person name="Elewa A."/>
            <person name="Iarovenko S."/>
            <person name="Subramanian E."/>
            <person name="Araus A.J."/>
            <person name="Petzold A."/>
            <person name="Susuki M."/>
            <person name="Suzuki K.-i.T."/>
            <person name="Hayashi T."/>
            <person name="Toyoda A."/>
            <person name="Oliveira C."/>
            <person name="Osipova E."/>
            <person name="Leigh N.D."/>
            <person name="Simon A."/>
            <person name="Yun M.H."/>
        </authorList>
    </citation>
    <scope>NUCLEOTIDE SEQUENCE</scope>
    <source>
        <strain evidence="2">20211129_DDA</strain>
        <tissue evidence="2">Liver</tissue>
    </source>
</reference>
<protein>
    <submittedName>
        <fullName evidence="2">Uncharacterized protein</fullName>
    </submittedName>
</protein>
<feature type="compositionally biased region" description="Basic and acidic residues" evidence="1">
    <location>
        <begin position="565"/>
        <end position="583"/>
    </location>
</feature>
<dbReference type="Pfam" id="PF17663">
    <property type="entry name" value="DUF5525"/>
    <property type="match status" value="3"/>
</dbReference>
<name>A0AAV7TYE6_PLEWA</name>
<feature type="region of interest" description="Disordered" evidence="1">
    <location>
        <begin position="825"/>
        <end position="886"/>
    </location>
</feature>
<gene>
    <name evidence="2" type="ORF">NDU88_006720</name>
</gene>
<evidence type="ECO:0000313" key="2">
    <source>
        <dbReference type="EMBL" id="KAJ1181513.1"/>
    </source>
</evidence>
<evidence type="ECO:0000313" key="3">
    <source>
        <dbReference type="Proteomes" id="UP001066276"/>
    </source>
</evidence>
<dbReference type="EMBL" id="JANPWB010000006">
    <property type="protein sequence ID" value="KAJ1181513.1"/>
    <property type="molecule type" value="Genomic_DNA"/>
</dbReference>
<accession>A0AAV7TYE6</accession>
<feature type="region of interest" description="Disordered" evidence="1">
    <location>
        <begin position="548"/>
        <end position="586"/>
    </location>
</feature>
<feature type="compositionally biased region" description="Basic and acidic residues" evidence="1">
    <location>
        <begin position="834"/>
        <end position="865"/>
    </location>
</feature>
<feature type="region of interest" description="Disordered" evidence="1">
    <location>
        <begin position="495"/>
        <end position="529"/>
    </location>
</feature>
<dbReference type="PANTHER" id="PTHR28422:SF1">
    <property type="entry name" value="SIMILAR TO HUMAN CHROMOSOME 15 OPEN READING FRAME 39"/>
    <property type="match status" value="1"/>
</dbReference>
<feature type="compositionally biased region" description="Polar residues" evidence="1">
    <location>
        <begin position="619"/>
        <end position="633"/>
    </location>
</feature>
<keyword evidence="3" id="KW-1185">Reference proteome</keyword>
<dbReference type="Gene3D" id="2.80.10.70">
    <property type="entry name" value="Spindlin/Ssty"/>
    <property type="match status" value="1"/>
</dbReference>
<feature type="compositionally biased region" description="Polar residues" evidence="1">
    <location>
        <begin position="514"/>
        <end position="529"/>
    </location>
</feature>
<dbReference type="InterPro" id="IPR042567">
    <property type="entry name" value="SPIN/Ssty_sf"/>
</dbReference>
<feature type="region of interest" description="Disordered" evidence="1">
    <location>
        <begin position="612"/>
        <end position="652"/>
    </location>
</feature>
<feature type="region of interest" description="Disordered" evidence="1">
    <location>
        <begin position="702"/>
        <end position="741"/>
    </location>
</feature>
<feature type="compositionally biased region" description="Basic and acidic residues" evidence="1">
    <location>
        <begin position="702"/>
        <end position="719"/>
    </location>
</feature>
<organism evidence="2 3">
    <name type="scientific">Pleurodeles waltl</name>
    <name type="common">Iberian ribbed newt</name>
    <dbReference type="NCBI Taxonomy" id="8319"/>
    <lineage>
        <taxon>Eukaryota</taxon>
        <taxon>Metazoa</taxon>
        <taxon>Chordata</taxon>
        <taxon>Craniata</taxon>
        <taxon>Vertebrata</taxon>
        <taxon>Euteleostomi</taxon>
        <taxon>Amphibia</taxon>
        <taxon>Batrachia</taxon>
        <taxon>Caudata</taxon>
        <taxon>Salamandroidea</taxon>
        <taxon>Salamandridae</taxon>
        <taxon>Pleurodelinae</taxon>
        <taxon>Pleurodeles</taxon>
    </lineage>
</organism>
<dbReference type="InterPro" id="IPR037656">
    <property type="entry name" value="DUF5525"/>
</dbReference>
<sequence>MWGLRPAEHLRKLVTRKPGKAKRRRQSETYNGGKTAAQLFGSSYTPEDLLAFKNSYLTYPEASENTHNWSSTAAYLHYAGNALNQHLRSEGMLMKSMLYKPDGESLKTGLPAAEKGRTGIVRDLLIGRDKRSSLLGRQDHLRQVQSQNFSLQKPAGVPLVTPSSSTCVPLAMPQPIYRNSVCCLETGYSPRGPMSLGSQAEKTPKQRTGGEWMLPSQISTGNAIMAGDQRLAAIASMQKKAQQLDSLMQPHPGLGVHTKDMGRITSEYASLQPNFEQFKAPQGPSFPDARYSVPYESPKRAQDVHQGSTVQKEWTSQHPFTTSPLHSHVPSHPDRPLHHSLLAAQGEARLFHPGDPLALRHSGSAFVPQSQSNYNGFCLSGSTDPRTVSDPRMFCASYLSQQGPRSHYFGPLETYPYRPTAAAQNNPSGHMNMSSANAVPIDTHVDPKIHNSSGYKQDFLQQSTTFAFAPPDLSLFGSNLINSNLHTAQPMRPSCRVGAPHRTPPAKEAPGVRTTGSHNSAFHPVNTANSSGKVAEGLLKGDMSYRSNPRQIEKQALSRQSRSMGEMRRLTLSSDERKSKDVSIQEPAKSEAIIIDDSTSPERIKVETSTVGTMGMSPKTPSVLSTPPRTFSPTKEGRASISSVQSTSPSSPPMPVINNVFSLAPYRAYLEGTAEHPFAKRHKVVEPPAEAIKKETVLSAREGHSPKFVSEQKPEKNPTEAHLSNCTESNTPNLNSASKRVPEGSIEAATLCIVEKDQDKNFKFQQAEPFQQKCHFMKHEHTLEHKNVISSTSSLQQTSTKLCKEIPKEGEVLDLSLKKSPSLVQWSWNPDSTENARREESEREVQGDLRMQKVDTQLDIKKTEPSENPTPPSSSRAVEKSYHPGTEGSFHSSAAFMFKKYKILKLAPSGGDIQQNNQPEQQSTHPLQQIVRILPQPTVQPLTLSCFQHTSPDVSNTLPPKGAEVSQITREVSETNCKPDPTSCSQYFTELHLSLCTFISRYIAETSPQTLLEWLRRAASDEEPKEKPKSPIQPKNGTQVPHVPRTSKVREIWLCFEGLPVLLNKVLSQLETFILVCKCPFPHVVRAGAIFIPIHLVKEKLFPGLSVSSVDRVLQEHKVELRPTTLSEEKLLRETELKGCSLRLLKLLALKQLPDIYPDLLDLHWYSCIRQQLGDKCQDTLDVAEKIESLEQEATVKSVNAALTKTPREAGKRRPKVVAEPVDAFAEPENEDTEPKAGVTEPEGGVAKPEEKVGLAATKNQTLSEETEEIISCHPGKNGSRPQSLKRKTKPLTSKLNKPTRPSGIKSRVFQSQKLCRSFQLKLKNLSNSSKKDKDCLKIGHTSCAKPARVCLKKAMARTARKTLSTSKVLHLRNSVVQIKFQQVLPVTRRPKQPRVGHDCVPLHKPFRQKRRCVERATKQTPYPELVGKRIRHLYEENDKTEAWYEGVVLGIYQQHPNPLKIVFEVRYDSEPKWRYYLELLQDFENGWLELDE</sequence>
<comment type="caution">
    <text evidence="2">The sequence shown here is derived from an EMBL/GenBank/DDBJ whole genome shotgun (WGS) entry which is preliminary data.</text>
</comment>
<feature type="compositionally biased region" description="Low complexity" evidence="1">
    <location>
        <begin position="640"/>
        <end position="649"/>
    </location>
</feature>
<feature type="compositionally biased region" description="Polar residues" evidence="1">
    <location>
        <begin position="722"/>
        <end position="738"/>
    </location>
</feature>
<feature type="region of interest" description="Disordered" evidence="1">
    <location>
        <begin position="1225"/>
        <end position="1246"/>
    </location>
</feature>